<keyword evidence="6 9" id="KW-1133">Transmembrane helix</keyword>
<evidence type="ECO:0000256" key="1">
    <source>
        <dbReference type="ARBA" id="ARBA00004651"/>
    </source>
</evidence>
<feature type="transmembrane region" description="Helical" evidence="9">
    <location>
        <begin position="363"/>
        <end position="382"/>
    </location>
</feature>
<dbReference type="GO" id="GO:0005886">
    <property type="term" value="C:plasma membrane"/>
    <property type="evidence" value="ECO:0007669"/>
    <property type="project" value="UniProtKB-SubCell"/>
</dbReference>
<accession>A0A0H2YQ36</accession>
<name>A0A0H2YQ36_CLOP1</name>
<feature type="transmembrane region" description="Helical" evidence="9">
    <location>
        <begin position="147"/>
        <end position="170"/>
    </location>
</feature>
<gene>
    <name evidence="11" type="ordered locus">CPF_2617</name>
</gene>
<feature type="domain" description="Na+/H+ antiporter NhaC-like C-terminal" evidence="10">
    <location>
        <begin position="70"/>
        <end position="210"/>
    </location>
</feature>
<evidence type="ECO:0000256" key="6">
    <source>
        <dbReference type="ARBA" id="ARBA00022989"/>
    </source>
</evidence>
<evidence type="ECO:0000256" key="3">
    <source>
        <dbReference type="ARBA" id="ARBA00022449"/>
    </source>
</evidence>
<keyword evidence="3" id="KW-0050">Antiport</keyword>
<keyword evidence="12" id="KW-1185">Reference proteome</keyword>
<keyword evidence="5 9" id="KW-0812">Transmembrane</keyword>
<evidence type="ECO:0000256" key="4">
    <source>
        <dbReference type="ARBA" id="ARBA00022475"/>
    </source>
</evidence>
<dbReference type="GeneID" id="93001105"/>
<evidence type="ECO:0000256" key="7">
    <source>
        <dbReference type="ARBA" id="ARBA00023136"/>
    </source>
</evidence>
<feature type="transmembrane region" description="Helical" evidence="9">
    <location>
        <begin position="108"/>
        <end position="135"/>
    </location>
</feature>
<feature type="transmembrane region" description="Helical" evidence="9">
    <location>
        <begin position="7"/>
        <end position="26"/>
    </location>
</feature>
<evidence type="ECO:0000256" key="2">
    <source>
        <dbReference type="ARBA" id="ARBA00022448"/>
    </source>
</evidence>
<dbReference type="eggNOG" id="COG1757">
    <property type="taxonomic scope" value="Bacteria"/>
</dbReference>
<evidence type="ECO:0000256" key="8">
    <source>
        <dbReference type="ARBA" id="ARBA00038435"/>
    </source>
</evidence>
<comment type="subcellular location">
    <subcellularLocation>
        <location evidence="1">Cell membrane</location>
        <topology evidence="1">Multi-pass membrane protein</topology>
    </subcellularLocation>
</comment>
<proteinExistence type="inferred from homology"/>
<dbReference type="PaxDb" id="195103-CPF_2617"/>
<dbReference type="HOGENOM" id="CLU_043525_0_0_9"/>
<feature type="domain" description="Na+/H+ antiporter NhaC-like C-terminal" evidence="10">
    <location>
        <begin position="234"/>
        <end position="418"/>
    </location>
</feature>
<feature type="transmembrane region" description="Helical" evidence="9">
    <location>
        <begin position="402"/>
        <end position="419"/>
    </location>
</feature>
<feature type="transmembrane region" description="Helical" evidence="9">
    <location>
        <begin position="269"/>
        <end position="294"/>
    </location>
</feature>
<evidence type="ECO:0000313" key="12">
    <source>
        <dbReference type="Proteomes" id="UP000001823"/>
    </source>
</evidence>
<dbReference type="KEGG" id="cpf:CPF_2617"/>
<dbReference type="Pfam" id="PF03553">
    <property type="entry name" value="Na_H_antiporter"/>
    <property type="match status" value="2"/>
</dbReference>
<sequence length="437" mass="45938">MKKGKFSALLPLIIFVSIYLGTSLVMKDFYSVSVLVPGIIAVLFGIFTNRKRGLEKNIEIFCKGAGNSNIILMCLIFILAGAFAEVAKNMGAVESTVNLGLTILPKNILVAGIFIISSFIAISLGTSMGTIAAIVPIAMGISDKTNIALPLIVGAVVGGAMFGDNLSMISDTTIAATKTQGCEMKDKFKINFKVILPAAILVIVIYTFLGSGANTSVGQYDYNFIKIIPYLGILIAALMGANVIAILSGGIVLAGAIGFFTGSLDLKTFFTSISTGIGGMSELILISIIIGGIVEIIKENGGIDYVLNLVTKRINGKKGAEFGIGLLVSLVDACTANNTIAIVTVGPLAKDISDEYNLDSKRIAGILDMFSCAVQGIIPYGAQLMSAAALTGLSSFEIMKFLFYPYLMGISAIAFIAFFQKKESAEKSGELNAIAVE</sequence>
<keyword evidence="7 9" id="KW-0472">Membrane</keyword>
<dbReference type="InterPro" id="IPR052180">
    <property type="entry name" value="NhaC_Na-H+_Antiporter"/>
</dbReference>
<evidence type="ECO:0000313" key="11">
    <source>
        <dbReference type="EMBL" id="ABG82915.1"/>
    </source>
</evidence>
<evidence type="ECO:0000256" key="9">
    <source>
        <dbReference type="SAM" id="Phobius"/>
    </source>
</evidence>
<dbReference type="AlphaFoldDB" id="A0A0H2YQ36"/>
<feature type="transmembrane region" description="Helical" evidence="9">
    <location>
        <begin position="230"/>
        <end position="257"/>
    </location>
</feature>
<organism evidence="11 12">
    <name type="scientific">Clostridium perfringens (strain ATCC 13124 / DSM 756 / JCM 1290 / NCIMB 6125 / NCTC 8237 / Type A)</name>
    <dbReference type="NCBI Taxonomy" id="195103"/>
    <lineage>
        <taxon>Bacteria</taxon>
        <taxon>Bacillati</taxon>
        <taxon>Bacillota</taxon>
        <taxon>Clostridia</taxon>
        <taxon>Eubacteriales</taxon>
        <taxon>Clostridiaceae</taxon>
        <taxon>Clostridium</taxon>
    </lineage>
</organism>
<evidence type="ECO:0000256" key="5">
    <source>
        <dbReference type="ARBA" id="ARBA00022692"/>
    </source>
</evidence>
<feature type="transmembrane region" description="Helical" evidence="9">
    <location>
        <begin position="70"/>
        <end position="88"/>
    </location>
</feature>
<dbReference type="PANTHER" id="PTHR33451">
    <property type="entry name" value="MALATE-2H(+)/NA(+)-LACTATE ANTIPORTER"/>
    <property type="match status" value="1"/>
</dbReference>
<reference evidence="11 12" key="1">
    <citation type="journal article" date="2006" name="Genome Res.">
        <title>Skewed genomic variability in strains of the toxigenic bacterial pathogen, Clostridium perfringens.</title>
        <authorList>
            <person name="Myers G.S."/>
            <person name="Rasko D.A."/>
            <person name="Cheung J.K."/>
            <person name="Ravel J."/>
            <person name="Seshadri R."/>
            <person name="Deboy R.T."/>
            <person name="Ren Q."/>
            <person name="Varga J."/>
            <person name="Awad M.M."/>
            <person name="Brinkac L.M."/>
            <person name="Daugherty S.C."/>
            <person name="Haft D.H."/>
            <person name="Dodson R.J."/>
            <person name="Madupu R."/>
            <person name="Nelson W.C."/>
            <person name="Rosovitz M.J."/>
            <person name="Sullivan S.A."/>
            <person name="Khouri H."/>
            <person name="Dimitrov G.I."/>
            <person name="Watkins K.L."/>
            <person name="Mulligan S."/>
            <person name="Benton J."/>
            <person name="Radune D."/>
            <person name="Fisher D.J."/>
            <person name="Atkins H.S."/>
            <person name="Hiscox T."/>
            <person name="Jost B.H."/>
            <person name="Billington S.J."/>
            <person name="Songer J.G."/>
            <person name="McClane B.A."/>
            <person name="Titball R.W."/>
            <person name="Rood J.I."/>
            <person name="Melville S.B."/>
            <person name="Paulsen I.T."/>
        </authorList>
    </citation>
    <scope>NUCLEOTIDE SEQUENCE [LARGE SCALE GENOMIC DNA]</scope>
    <source>
        <strain evidence="12">ATCC 13124 / DSM 756 / JCM 1290 / NCIMB 6125 / NCTC 8237 / S 107 / Type A</strain>
    </source>
</reference>
<dbReference type="RefSeq" id="WP_003457854.1">
    <property type="nucleotide sequence ID" value="NC_008261.1"/>
</dbReference>
<dbReference type="STRING" id="195103.CPF_2617"/>
<keyword evidence="2" id="KW-0813">Transport</keyword>
<protein>
    <submittedName>
        <fullName evidence="11">Na+/H+ antiporter family protein</fullName>
    </submittedName>
</protein>
<dbReference type="PANTHER" id="PTHR33451:SF5">
    <property type="entry name" value="NA+_H+ ANTIPORTER"/>
    <property type="match status" value="1"/>
</dbReference>
<dbReference type="Proteomes" id="UP000001823">
    <property type="component" value="Chromosome"/>
</dbReference>
<comment type="similarity">
    <text evidence="8">Belongs to the NhaC Na(+)/H(+) (TC 2.A.35) antiporter family.</text>
</comment>
<dbReference type="GO" id="GO:0015297">
    <property type="term" value="F:antiporter activity"/>
    <property type="evidence" value="ECO:0007669"/>
    <property type="project" value="UniProtKB-KW"/>
</dbReference>
<dbReference type="InterPro" id="IPR018461">
    <property type="entry name" value="Na/H_Antiport_NhaC-like_C"/>
</dbReference>
<evidence type="ECO:0000259" key="10">
    <source>
        <dbReference type="Pfam" id="PF03553"/>
    </source>
</evidence>
<feature type="transmembrane region" description="Helical" evidence="9">
    <location>
        <begin position="190"/>
        <end position="209"/>
    </location>
</feature>
<keyword evidence="4" id="KW-1003">Cell membrane</keyword>
<feature type="transmembrane region" description="Helical" evidence="9">
    <location>
        <begin position="32"/>
        <end position="49"/>
    </location>
</feature>
<dbReference type="EMBL" id="CP000246">
    <property type="protein sequence ID" value="ABG82915.1"/>
    <property type="molecule type" value="Genomic_DNA"/>
</dbReference>